<dbReference type="KEGG" id="cel:CELE_Y66D12A.30"/>
<gene>
    <name evidence="2" type="ORF">CELE_Y66D12A.30</name>
    <name evidence="2 4" type="ORF">Y66D12A.30</name>
</gene>
<proteinExistence type="predicted"/>
<dbReference type="Proteomes" id="UP000001940">
    <property type="component" value="Chromosome III"/>
</dbReference>
<evidence type="ECO:0000313" key="3">
    <source>
        <dbReference type="Proteomes" id="UP000001940"/>
    </source>
</evidence>
<organism evidence="2 3">
    <name type="scientific">Caenorhabditis elegans</name>
    <dbReference type="NCBI Taxonomy" id="6239"/>
    <lineage>
        <taxon>Eukaryota</taxon>
        <taxon>Metazoa</taxon>
        <taxon>Ecdysozoa</taxon>
        <taxon>Nematoda</taxon>
        <taxon>Chromadorea</taxon>
        <taxon>Rhabditida</taxon>
        <taxon>Rhabditina</taxon>
        <taxon>Rhabditomorpha</taxon>
        <taxon>Rhabditoidea</taxon>
        <taxon>Rhabditidae</taxon>
        <taxon>Peloderinae</taxon>
        <taxon>Caenorhabditis</taxon>
    </lineage>
</organism>
<dbReference type="HOGENOM" id="CLU_2499942_0_0_1"/>
<dbReference type="AGR" id="WB:WBGene00219421"/>
<dbReference type="GeneID" id="13191415"/>
<feature type="signal peptide" evidence="1">
    <location>
        <begin position="1"/>
        <end position="23"/>
    </location>
</feature>
<evidence type="ECO:0000313" key="2">
    <source>
        <dbReference type="EMBL" id="CCH63845.1"/>
    </source>
</evidence>
<reference evidence="2 3" key="1">
    <citation type="journal article" date="1998" name="Science">
        <title>Genome sequence of the nematode C. elegans: a platform for investigating biology.</title>
        <authorList>
            <consortium name="The C. elegans sequencing consortium"/>
            <person name="Sulson J.E."/>
            <person name="Waterston R."/>
        </authorList>
    </citation>
    <scope>NUCLEOTIDE SEQUENCE [LARGE SCALE GENOMIC DNA]</scope>
    <source>
        <strain evidence="2 3">Bristol N2</strain>
    </source>
</reference>
<dbReference type="RefSeq" id="NP_001255133.1">
    <property type="nucleotide sequence ID" value="NM_001268204.1"/>
</dbReference>
<protein>
    <submittedName>
        <fullName evidence="2">Transposase</fullName>
    </submittedName>
</protein>
<dbReference type="PaxDb" id="6239-Y66D12A.30"/>
<dbReference type="SMR" id="I2HAD8"/>
<keyword evidence="1" id="KW-0732">Signal</keyword>
<dbReference type="EMBL" id="BX284603">
    <property type="protein sequence ID" value="CCH63845.1"/>
    <property type="molecule type" value="Genomic_DNA"/>
</dbReference>
<dbReference type="InParanoid" id="I2HAD8"/>
<name>I2HAD8_CAEEL</name>
<feature type="chain" id="PRO_5003660312" evidence="1">
    <location>
        <begin position="24"/>
        <end position="86"/>
    </location>
</feature>
<evidence type="ECO:0000313" key="4">
    <source>
        <dbReference type="WormBase" id="Y66D12A.30"/>
    </source>
</evidence>
<dbReference type="Bgee" id="WBGene00219421">
    <property type="expression patterns" value="Expressed in pharyngeal muscle cell (C elegans) and 3 other cell types or tissues"/>
</dbReference>
<dbReference type="WormBase" id="Y66D12A.30">
    <property type="protein sequence ID" value="CE47665"/>
    <property type="gene ID" value="WBGene00219421"/>
</dbReference>
<evidence type="ECO:0000256" key="1">
    <source>
        <dbReference type="SAM" id="SignalP"/>
    </source>
</evidence>
<dbReference type="CTD" id="13191415"/>
<accession>I2HAD8</accession>
<dbReference type="AlphaFoldDB" id="I2HAD8"/>
<sequence>MLAWSMFHILAPIIQLFVMSSKGETVVEKFEKPPAIAASHGPTTRRSRRKLIAEAEFQSKIQNLEDVIARIKSRSVVEAVATGRNL</sequence>
<keyword evidence="3" id="KW-1185">Reference proteome</keyword>